<feature type="compositionally biased region" description="Basic residues" evidence="1">
    <location>
        <begin position="43"/>
        <end position="52"/>
    </location>
</feature>
<dbReference type="EMBL" id="BPLQ01000518">
    <property type="protein sequence ID" value="GIX72318.1"/>
    <property type="molecule type" value="Genomic_DNA"/>
</dbReference>
<gene>
    <name evidence="2" type="ORF">CDAR_484511</name>
</gene>
<protein>
    <submittedName>
        <fullName evidence="2">Uncharacterized protein</fullName>
    </submittedName>
</protein>
<organism evidence="2 3">
    <name type="scientific">Caerostris darwini</name>
    <dbReference type="NCBI Taxonomy" id="1538125"/>
    <lineage>
        <taxon>Eukaryota</taxon>
        <taxon>Metazoa</taxon>
        <taxon>Ecdysozoa</taxon>
        <taxon>Arthropoda</taxon>
        <taxon>Chelicerata</taxon>
        <taxon>Arachnida</taxon>
        <taxon>Araneae</taxon>
        <taxon>Araneomorphae</taxon>
        <taxon>Entelegynae</taxon>
        <taxon>Araneoidea</taxon>
        <taxon>Araneidae</taxon>
        <taxon>Caerostris</taxon>
    </lineage>
</organism>
<evidence type="ECO:0000256" key="1">
    <source>
        <dbReference type="SAM" id="MobiDB-lite"/>
    </source>
</evidence>
<feature type="region of interest" description="Disordered" evidence="1">
    <location>
        <begin position="38"/>
        <end position="57"/>
    </location>
</feature>
<comment type="caution">
    <text evidence="2">The sequence shown here is derived from an EMBL/GenBank/DDBJ whole genome shotgun (WGS) entry which is preliminary data.</text>
</comment>
<evidence type="ECO:0000313" key="3">
    <source>
        <dbReference type="Proteomes" id="UP001054837"/>
    </source>
</evidence>
<evidence type="ECO:0000313" key="2">
    <source>
        <dbReference type="EMBL" id="GIX72318.1"/>
    </source>
</evidence>
<sequence length="70" mass="8184">MEVCKTGTIHTFRNGGKECCEISVQLLREKQMRFAFKGMARQQHSKSKRPGVTRKESLRAKLRDKLSHFF</sequence>
<dbReference type="Proteomes" id="UP001054837">
    <property type="component" value="Unassembled WGS sequence"/>
</dbReference>
<proteinExistence type="predicted"/>
<dbReference type="AlphaFoldDB" id="A0AAV4MKC5"/>
<keyword evidence="3" id="KW-1185">Reference proteome</keyword>
<name>A0AAV4MKC5_9ARAC</name>
<accession>A0AAV4MKC5</accession>
<reference evidence="2 3" key="1">
    <citation type="submission" date="2021-06" db="EMBL/GenBank/DDBJ databases">
        <title>Caerostris darwini draft genome.</title>
        <authorList>
            <person name="Kono N."/>
            <person name="Arakawa K."/>
        </authorList>
    </citation>
    <scope>NUCLEOTIDE SEQUENCE [LARGE SCALE GENOMIC DNA]</scope>
</reference>